<name>A0A8K0KGU0_LADFU</name>
<keyword evidence="2" id="KW-1185">Reference proteome</keyword>
<protein>
    <submittedName>
        <fullName evidence="1">Uncharacterized protein</fullName>
    </submittedName>
</protein>
<dbReference type="OrthoDB" id="8189408at2759"/>
<comment type="caution">
    <text evidence="1">The sequence shown here is derived from an EMBL/GenBank/DDBJ whole genome shotgun (WGS) entry which is preliminary data.</text>
</comment>
<dbReference type="Proteomes" id="UP000792457">
    <property type="component" value="Unassembled WGS sequence"/>
</dbReference>
<dbReference type="EMBL" id="KZ308860">
    <property type="protein sequence ID" value="KAG8234946.1"/>
    <property type="molecule type" value="Genomic_DNA"/>
</dbReference>
<reference evidence="1" key="1">
    <citation type="submission" date="2013-04" db="EMBL/GenBank/DDBJ databases">
        <authorList>
            <person name="Qu J."/>
            <person name="Murali S.C."/>
            <person name="Bandaranaike D."/>
            <person name="Bellair M."/>
            <person name="Blankenburg K."/>
            <person name="Chao H."/>
            <person name="Dinh H."/>
            <person name="Doddapaneni H."/>
            <person name="Downs B."/>
            <person name="Dugan-Rocha S."/>
            <person name="Elkadiri S."/>
            <person name="Gnanaolivu R.D."/>
            <person name="Hernandez B."/>
            <person name="Javaid M."/>
            <person name="Jayaseelan J.C."/>
            <person name="Lee S."/>
            <person name="Li M."/>
            <person name="Ming W."/>
            <person name="Munidasa M."/>
            <person name="Muniz J."/>
            <person name="Nguyen L."/>
            <person name="Ongeri F."/>
            <person name="Osuji N."/>
            <person name="Pu L.-L."/>
            <person name="Puazo M."/>
            <person name="Qu C."/>
            <person name="Quiroz J."/>
            <person name="Raj R."/>
            <person name="Weissenberger G."/>
            <person name="Xin Y."/>
            <person name="Zou X."/>
            <person name="Han Y."/>
            <person name="Richards S."/>
            <person name="Worley K."/>
            <person name="Muzny D."/>
            <person name="Gibbs R."/>
        </authorList>
    </citation>
    <scope>NUCLEOTIDE SEQUENCE</scope>
    <source>
        <strain evidence="1">Sampled in the wild</strain>
    </source>
</reference>
<reference evidence="1" key="2">
    <citation type="submission" date="2017-10" db="EMBL/GenBank/DDBJ databases">
        <title>Ladona fulva Genome sequencing and assembly.</title>
        <authorList>
            <person name="Murali S."/>
            <person name="Richards S."/>
            <person name="Bandaranaike D."/>
            <person name="Bellair M."/>
            <person name="Blankenburg K."/>
            <person name="Chao H."/>
            <person name="Dinh H."/>
            <person name="Doddapaneni H."/>
            <person name="Dugan-Rocha S."/>
            <person name="Elkadiri S."/>
            <person name="Gnanaolivu R."/>
            <person name="Hernandez B."/>
            <person name="Skinner E."/>
            <person name="Javaid M."/>
            <person name="Lee S."/>
            <person name="Li M."/>
            <person name="Ming W."/>
            <person name="Munidasa M."/>
            <person name="Muniz J."/>
            <person name="Nguyen L."/>
            <person name="Hughes D."/>
            <person name="Osuji N."/>
            <person name="Pu L.-L."/>
            <person name="Puazo M."/>
            <person name="Qu C."/>
            <person name="Quiroz J."/>
            <person name="Raj R."/>
            <person name="Weissenberger G."/>
            <person name="Xin Y."/>
            <person name="Zou X."/>
            <person name="Han Y."/>
            <person name="Worley K."/>
            <person name="Muzny D."/>
            <person name="Gibbs R."/>
        </authorList>
    </citation>
    <scope>NUCLEOTIDE SEQUENCE</scope>
    <source>
        <strain evidence="1">Sampled in the wild</strain>
    </source>
</reference>
<proteinExistence type="predicted"/>
<dbReference type="AlphaFoldDB" id="A0A8K0KGU0"/>
<sequence>MSEDFEYVVQPKRKQRVAFGSTRDRETSLLRSKFDRTSALHTPELFPNLSPVSYNLERVCSSQFLDIGEKWSAGSSLENSRLRPAIGIQLICGTNLAYVVPKTAFCILCRRPQQQGGSWTKVPRFKRITSDGPPPNAYTFQRFPIPSKRSEVPFNIKTPRDSSFFLGNFSPGPGTYNPKIEFLHTLRYYQKFGRNKIEVKAPDDVNDLHRKCESCHKSPTESGEPFWKKAIQDRDSESVMCCDCMKNLQKDALADLKKKSVMNAYKLVCECPYYKLHAGIHNGQVRASWKEDKKLPKEARFDKFLLKTTQKEKDK</sequence>
<evidence type="ECO:0000313" key="1">
    <source>
        <dbReference type="EMBL" id="KAG8234946.1"/>
    </source>
</evidence>
<evidence type="ECO:0000313" key="2">
    <source>
        <dbReference type="Proteomes" id="UP000792457"/>
    </source>
</evidence>
<accession>A0A8K0KGU0</accession>
<organism evidence="1 2">
    <name type="scientific">Ladona fulva</name>
    <name type="common">Scarce chaser dragonfly</name>
    <name type="synonym">Libellula fulva</name>
    <dbReference type="NCBI Taxonomy" id="123851"/>
    <lineage>
        <taxon>Eukaryota</taxon>
        <taxon>Metazoa</taxon>
        <taxon>Ecdysozoa</taxon>
        <taxon>Arthropoda</taxon>
        <taxon>Hexapoda</taxon>
        <taxon>Insecta</taxon>
        <taxon>Pterygota</taxon>
        <taxon>Palaeoptera</taxon>
        <taxon>Odonata</taxon>
        <taxon>Epiprocta</taxon>
        <taxon>Anisoptera</taxon>
        <taxon>Libelluloidea</taxon>
        <taxon>Libellulidae</taxon>
        <taxon>Ladona</taxon>
    </lineage>
</organism>
<gene>
    <name evidence="1" type="ORF">J437_LFUL015514</name>
</gene>